<reference evidence="2 3" key="1">
    <citation type="submission" date="2020-08" db="EMBL/GenBank/DDBJ databases">
        <authorList>
            <person name="Liu C."/>
            <person name="Sun Q."/>
        </authorList>
    </citation>
    <scope>NUCLEOTIDE SEQUENCE [LARGE SCALE GENOMIC DNA]</scope>
    <source>
        <strain evidence="2 3">NSJ-61</strain>
    </source>
</reference>
<dbReference type="InterPro" id="IPR000917">
    <property type="entry name" value="Sulfatase_N"/>
</dbReference>
<dbReference type="KEGG" id="ehn:H9Q80_04950"/>
<dbReference type="PANTHER" id="PTHR43108:SF8">
    <property type="entry name" value="SD21168P"/>
    <property type="match status" value="1"/>
</dbReference>
<sequence>MKAIMLMFDTLIKDMLPNYGNEWVYAPNFKRLNEKFHTFDNFYCGSLPCVPARRDLHTGKYNFLHRNWGPLEPFDFSVIKELKEQGISTHLITDHWHYGEMGGFGYHNQFSTWELIRGPEGDPLEPIFGNRPSISQHNLNQQGTLVVQHAYNRQKLIGEDTMPITQVFNKALSFLDKYHGYDQWFLQVECFSPHEPFIAMDNYRKLYTDTTDEDILNWPVYQQVSTLISDKQDFVTIQKEYAALLSMCDDYLGKFLDKLEDLQLWDDTLIIVNTDHGFMLGEHNWLGKNVGPQYEEIAHTPFFLHLPKVEPRRIPQLTQTIDIPATLLDFFSLPMTVEMCGKSLIQVIEKKIDIHESILYGIHGGHVNYVRLPYVFMKGSANKENQPLETYTLLPLKGNCGFEKAELEEAELVYDVPFANGFPILKIPKKNHYDSFTQGDLIFDLSKDRQQLHPISNEQLQEKLSQELIMKLKENDAPDSLYERLFGK</sequence>
<gene>
    <name evidence="2" type="ORF">H9Q80_04950</name>
</gene>
<keyword evidence="3" id="KW-1185">Reference proteome</keyword>
<dbReference type="PANTHER" id="PTHR43108">
    <property type="entry name" value="N-ACETYLGLUCOSAMINE-6-SULFATASE FAMILY MEMBER"/>
    <property type="match status" value="1"/>
</dbReference>
<dbReference type="Pfam" id="PF00884">
    <property type="entry name" value="Sulfatase"/>
    <property type="match status" value="1"/>
</dbReference>
<feature type="domain" description="Sulfatase N-terminal" evidence="1">
    <location>
        <begin position="4"/>
        <end position="331"/>
    </location>
</feature>
<dbReference type="RefSeq" id="WP_117455953.1">
    <property type="nucleotide sequence ID" value="NZ_CP060636.1"/>
</dbReference>
<evidence type="ECO:0000313" key="3">
    <source>
        <dbReference type="Proteomes" id="UP000515856"/>
    </source>
</evidence>
<dbReference type="CDD" id="cd16148">
    <property type="entry name" value="sulfatase_like"/>
    <property type="match status" value="1"/>
</dbReference>
<proteinExistence type="predicted"/>
<dbReference type="Gene3D" id="3.40.720.10">
    <property type="entry name" value="Alkaline Phosphatase, subunit A"/>
    <property type="match status" value="1"/>
</dbReference>
<name>A0A7G9GR70_9FIRM</name>
<dbReference type="Proteomes" id="UP000515856">
    <property type="component" value="Chromosome"/>
</dbReference>
<protein>
    <submittedName>
        <fullName evidence="2">Sulfatase</fullName>
    </submittedName>
</protein>
<evidence type="ECO:0000313" key="2">
    <source>
        <dbReference type="EMBL" id="QNM13302.1"/>
    </source>
</evidence>
<dbReference type="SUPFAM" id="SSF53649">
    <property type="entry name" value="Alkaline phosphatase-like"/>
    <property type="match status" value="1"/>
</dbReference>
<evidence type="ECO:0000259" key="1">
    <source>
        <dbReference type="Pfam" id="PF00884"/>
    </source>
</evidence>
<dbReference type="EMBL" id="CP060636">
    <property type="protein sequence ID" value="QNM13302.1"/>
    <property type="molecule type" value="Genomic_DNA"/>
</dbReference>
<accession>A0A7G9GR70</accession>
<dbReference type="InterPro" id="IPR017850">
    <property type="entry name" value="Alkaline_phosphatase_core_sf"/>
</dbReference>
<dbReference type="AlphaFoldDB" id="A0A7G9GR70"/>
<organism evidence="2 3">
    <name type="scientific">[Eubacterium] hominis</name>
    <dbReference type="NCBI Taxonomy" id="2764325"/>
    <lineage>
        <taxon>Bacteria</taxon>
        <taxon>Bacillati</taxon>
        <taxon>Bacillota</taxon>
        <taxon>Erysipelotrichia</taxon>
        <taxon>Erysipelotrichales</taxon>
        <taxon>Erysipelotrichaceae</taxon>
        <taxon>Amedibacillus</taxon>
    </lineage>
</organism>